<dbReference type="InterPro" id="IPR050587">
    <property type="entry name" value="GNT1/Glycosyltrans_8"/>
</dbReference>
<dbReference type="RefSeq" id="XP_013347910.1">
    <property type="nucleotide sequence ID" value="XM_013492456.1"/>
</dbReference>
<dbReference type="OMA" id="ELETWDP"/>
<name>A0A074Z056_AURSE</name>
<dbReference type="AlphaFoldDB" id="A0A074Z056"/>
<proteinExistence type="predicted"/>
<keyword evidence="1" id="KW-0808">Transferase</keyword>
<dbReference type="GeneID" id="25361983"/>
<dbReference type="EMBL" id="KL584750">
    <property type="protein sequence ID" value="KEQ99762.1"/>
    <property type="molecule type" value="Genomic_DNA"/>
</dbReference>
<evidence type="ECO:0000313" key="1">
    <source>
        <dbReference type="EMBL" id="KEQ99762.1"/>
    </source>
</evidence>
<dbReference type="Gene3D" id="3.90.550.10">
    <property type="entry name" value="Spore Coat Polysaccharide Biosynthesis Protein SpsA, Chain A"/>
    <property type="match status" value="1"/>
</dbReference>
<reference evidence="1 2" key="1">
    <citation type="journal article" date="2014" name="BMC Genomics">
        <title>Genome sequencing of four Aureobasidium pullulans varieties: biotechnological potential, stress tolerance, and description of new species.</title>
        <authorList>
            <person name="Gostin Ar C."/>
            <person name="Ohm R.A."/>
            <person name="Kogej T."/>
            <person name="Sonjak S."/>
            <person name="Turk M."/>
            <person name="Zajc J."/>
            <person name="Zalar P."/>
            <person name="Grube M."/>
            <person name="Sun H."/>
            <person name="Han J."/>
            <person name="Sharma A."/>
            <person name="Chiniquy J."/>
            <person name="Ngan C.Y."/>
            <person name="Lipzen A."/>
            <person name="Barry K."/>
            <person name="Grigoriev I.V."/>
            <person name="Gunde-Cimerman N."/>
        </authorList>
    </citation>
    <scope>NUCLEOTIDE SEQUENCE [LARGE SCALE GENOMIC DNA]</scope>
    <source>
        <strain evidence="1 2">EXF-2481</strain>
    </source>
</reference>
<dbReference type="GO" id="GO:0016740">
    <property type="term" value="F:transferase activity"/>
    <property type="evidence" value="ECO:0007669"/>
    <property type="project" value="UniProtKB-KW"/>
</dbReference>
<dbReference type="FunCoup" id="A0A074Z056">
    <property type="interactions" value="11"/>
</dbReference>
<dbReference type="InParanoid" id="A0A074Z056"/>
<organism evidence="1 2">
    <name type="scientific">Aureobasidium subglaciale (strain EXF-2481)</name>
    <name type="common">Aureobasidium pullulans var. subglaciale</name>
    <dbReference type="NCBI Taxonomy" id="1043005"/>
    <lineage>
        <taxon>Eukaryota</taxon>
        <taxon>Fungi</taxon>
        <taxon>Dikarya</taxon>
        <taxon>Ascomycota</taxon>
        <taxon>Pezizomycotina</taxon>
        <taxon>Dothideomycetes</taxon>
        <taxon>Dothideomycetidae</taxon>
        <taxon>Dothideales</taxon>
        <taxon>Saccotheciaceae</taxon>
        <taxon>Aureobasidium</taxon>
    </lineage>
</organism>
<protein>
    <submittedName>
        <fullName evidence="1">Glycosyltransferase family 8 protein</fullName>
    </submittedName>
</protein>
<dbReference type="InterPro" id="IPR029044">
    <property type="entry name" value="Nucleotide-diphossugar_trans"/>
</dbReference>
<keyword evidence="2" id="KW-1185">Reference proteome</keyword>
<dbReference type="SUPFAM" id="SSF53448">
    <property type="entry name" value="Nucleotide-diphospho-sugar transferases"/>
    <property type="match status" value="1"/>
</dbReference>
<dbReference type="OrthoDB" id="2014201at2759"/>
<accession>A0A074Z056</accession>
<sequence length="342" mass="40131">MSANMHLPASGAVETSPESPLLNNNLELYPGSHVETDWSKFAYVQYVTRQDYLCNSVMIFETLHRLGSRAERLMMYPEEWSLTNSSSAAVLLRKARDEYKVNVVPIHVQHYDGEATWSDSFTKLLAFNQTKYQRVISLDSDANVLQPMDELFFLPQVPVAMPRAYWMDNTLSSQMIIIQPSNIEFERIKDAFEHRKMDDFDMDIMNNIYGRDCLIIPHRKYDLLTGEFRSKNHSKYLGSTTEEWNPHAVLEEAKFLHFSDWPFPKPWLYGPEETRIEVQPVCHNTTGGEEDCTNREIWNEIYREFRERRQRVCGANFMPVTVEKRSEPRRARRLPSPFEPIF</sequence>
<dbReference type="HOGENOM" id="CLU_034860_1_0_1"/>
<evidence type="ECO:0000313" key="2">
    <source>
        <dbReference type="Proteomes" id="UP000030641"/>
    </source>
</evidence>
<dbReference type="STRING" id="1043005.A0A074Z056"/>
<gene>
    <name evidence="1" type="ORF">AUEXF2481DRAFT_1246</name>
</gene>
<dbReference type="PANTHER" id="PTHR11183">
    <property type="entry name" value="GLYCOGENIN SUBFAMILY MEMBER"/>
    <property type="match status" value="1"/>
</dbReference>
<dbReference type="Proteomes" id="UP000030641">
    <property type="component" value="Unassembled WGS sequence"/>
</dbReference>